<keyword evidence="8" id="KW-1185">Reference proteome</keyword>
<dbReference type="Gene3D" id="1.10.287.130">
    <property type="match status" value="1"/>
</dbReference>
<dbReference type="RefSeq" id="WP_331808633.1">
    <property type="nucleotide sequence ID" value="NZ_JAZHOU010000001.1"/>
</dbReference>
<comment type="catalytic activity">
    <reaction evidence="1">
        <text>ATP + protein L-histidine = ADP + protein N-phospho-L-histidine.</text>
        <dbReference type="EC" id="2.7.13.3"/>
    </reaction>
</comment>
<dbReference type="InterPro" id="IPR003594">
    <property type="entry name" value="HATPase_dom"/>
</dbReference>
<dbReference type="InterPro" id="IPR036097">
    <property type="entry name" value="HisK_dim/P_sf"/>
</dbReference>
<dbReference type="PRINTS" id="PR00344">
    <property type="entry name" value="BCTRLSENSOR"/>
</dbReference>
<dbReference type="Proteomes" id="UP001356704">
    <property type="component" value="Unassembled WGS sequence"/>
</dbReference>
<dbReference type="SMART" id="SM00388">
    <property type="entry name" value="HisKA"/>
    <property type="match status" value="1"/>
</dbReference>
<evidence type="ECO:0000313" key="8">
    <source>
        <dbReference type="Proteomes" id="UP001356704"/>
    </source>
</evidence>
<evidence type="ECO:0000256" key="3">
    <source>
        <dbReference type="ARBA" id="ARBA00022553"/>
    </source>
</evidence>
<dbReference type="Gene3D" id="3.30.565.10">
    <property type="entry name" value="Histidine kinase-like ATPase, C-terminal domain"/>
    <property type="match status" value="1"/>
</dbReference>
<feature type="domain" description="Histidine kinase" evidence="6">
    <location>
        <begin position="176"/>
        <end position="384"/>
    </location>
</feature>
<dbReference type="InterPro" id="IPR036890">
    <property type="entry name" value="HATPase_C_sf"/>
</dbReference>
<keyword evidence="5" id="KW-0418">Kinase</keyword>
<dbReference type="PANTHER" id="PTHR42878">
    <property type="entry name" value="TWO-COMPONENT HISTIDINE KINASE"/>
    <property type="match status" value="1"/>
</dbReference>
<evidence type="ECO:0000256" key="5">
    <source>
        <dbReference type="ARBA" id="ARBA00022777"/>
    </source>
</evidence>
<gene>
    <name evidence="7" type="ORF">V1468_02275</name>
</gene>
<keyword evidence="7" id="KW-0547">Nucleotide-binding</keyword>
<dbReference type="PANTHER" id="PTHR42878:SF15">
    <property type="entry name" value="BACTERIOPHYTOCHROME"/>
    <property type="match status" value="1"/>
</dbReference>
<dbReference type="InterPro" id="IPR003661">
    <property type="entry name" value="HisK_dim/P_dom"/>
</dbReference>
<keyword evidence="3" id="KW-0597">Phosphoprotein</keyword>
<name>A0ABU7W1H2_9FLAO</name>
<dbReference type="CDD" id="cd00082">
    <property type="entry name" value="HisKA"/>
    <property type="match status" value="1"/>
</dbReference>
<dbReference type="PROSITE" id="PS50109">
    <property type="entry name" value="HIS_KIN"/>
    <property type="match status" value="1"/>
</dbReference>
<dbReference type="InterPro" id="IPR005467">
    <property type="entry name" value="His_kinase_dom"/>
</dbReference>
<protein>
    <recommendedName>
        <fullName evidence="2">histidine kinase</fullName>
        <ecNumber evidence="2">2.7.13.3</ecNumber>
    </recommendedName>
</protein>
<accession>A0ABU7W1H2</accession>
<dbReference type="EMBL" id="JAZHOU010000001">
    <property type="protein sequence ID" value="MEF3077818.1"/>
    <property type="molecule type" value="Genomic_DNA"/>
</dbReference>
<dbReference type="InterPro" id="IPR004358">
    <property type="entry name" value="Sig_transdc_His_kin-like_C"/>
</dbReference>
<organism evidence="7 8">
    <name type="scientific">Winogradskyella poriferorum</name>
    <dbReference type="NCBI Taxonomy" id="307627"/>
    <lineage>
        <taxon>Bacteria</taxon>
        <taxon>Pseudomonadati</taxon>
        <taxon>Bacteroidota</taxon>
        <taxon>Flavobacteriia</taxon>
        <taxon>Flavobacteriales</taxon>
        <taxon>Flavobacteriaceae</taxon>
        <taxon>Winogradskyella</taxon>
    </lineage>
</organism>
<dbReference type="SMART" id="SM00387">
    <property type="entry name" value="HATPase_c"/>
    <property type="match status" value="1"/>
</dbReference>
<keyword evidence="4" id="KW-0808">Transferase</keyword>
<evidence type="ECO:0000256" key="4">
    <source>
        <dbReference type="ARBA" id="ARBA00022679"/>
    </source>
</evidence>
<keyword evidence="7" id="KW-0067">ATP-binding</keyword>
<comment type="caution">
    <text evidence="7">The sequence shown here is derived from an EMBL/GenBank/DDBJ whole genome shotgun (WGS) entry which is preliminary data.</text>
</comment>
<dbReference type="Pfam" id="PF02518">
    <property type="entry name" value="HATPase_c"/>
    <property type="match status" value="1"/>
</dbReference>
<dbReference type="Pfam" id="PF00512">
    <property type="entry name" value="HisKA"/>
    <property type="match status" value="1"/>
</dbReference>
<evidence type="ECO:0000259" key="6">
    <source>
        <dbReference type="PROSITE" id="PS50109"/>
    </source>
</evidence>
<evidence type="ECO:0000313" key="7">
    <source>
        <dbReference type="EMBL" id="MEF3077818.1"/>
    </source>
</evidence>
<dbReference type="SUPFAM" id="SSF47384">
    <property type="entry name" value="Homodimeric domain of signal transducing histidine kinase"/>
    <property type="match status" value="1"/>
</dbReference>
<evidence type="ECO:0000256" key="1">
    <source>
        <dbReference type="ARBA" id="ARBA00000085"/>
    </source>
</evidence>
<dbReference type="GO" id="GO:0005524">
    <property type="term" value="F:ATP binding"/>
    <property type="evidence" value="ECO:0007669"/>
    <property type="project" value="UniProtKB-KW"/>
</dbReference>
<dbReference type="EC" id="2.7.13.3" evidence="2"/>
<dbReference type="SUPFAM" id="SSF55874">
    <property type="entry name" value="ATPase domain of HSP90 chaperone/DNA topoisomerase II/histidine kinase"/>
    <property type="match status" value="1"/>
</dbReference>
<reference evidence="7 8" key="1">
    <citation type="submission" date="2024-02" db="EMBL/GenBank/DDBJ databases">
        <title>Winogradskyella poriferorum JCM 12885.</title>
        <authorList>
            <person name="Zhang D.-F."/>
            <person name="Fu Z.-Y."/>
        </authorList>
    </citation>
    <scope>NUCLEOTIDE SEQUENCE [LARGE SCALE GENOMIC DNA]</scope>
    <source>
        <strain evidence="7 8">JCM 12885</strain>
    </source>
</reference>
<evidence type="ECO:0000256" key="2">
    <source>
        <dbReference type="ARBA" id="ARBA00012438"/>
    </source>
</evidence>
<dbReference type="InterPro" id="IPR050351">
    <property type="entry name" value="BphY/WalK/GraS-like"/>
</dbReference>
<sequence length="388" mass="44295">MKIENHILDILQLYEYAMAIGKSLDYKESCDLFLKLILKRKNLNAAWILEPKGKLLHSTYAIPFGKEISIKKDQPISEFLKTIEFSKIVPVDSIVSSISPIPIDKGNATIFNLEEEGYLFLYSKKDNLSNKDLSQLEPVIKKFTINLKACKAFKEQEQLLHNLEVQNQELSDYAHMVSHDLKSPLRSVDTLAAWLIEDNKDKLDEHCSTQLGLIRSNVEKMDALINGILDYSAIGKNQVETYKIDLNLLLKDMLNMMEIPSHISVNMPELPTIIGDKYRLQQLFQNLISNAVKYNDKPKGVIEIGIEEKEQFWQFYIKDNGKGIDEVYFNKIFKVFEKLENIEGSTGVGLSIVKKIVDLYGGKIWLTSEPGKGSTFYFTLKKKSNGEA</sequence>
<proteinExistence type="predicted"/>